<comment type="subcellular location">
    <subcellularLocation>
        <location evidence="1">Cell envelope</location>
    </subcellularLocation>
</comment>
<dbReference type="Gene3D" id="3.90.76.10">
    <property type="entry name" value="Dipeptide-binding Protein, Domain 1"/>
    <property type="match status" value="1"/>
</dbReference>
<dbReference type="GO" id="GO:0030313">
    <property type="term" value="C:cell envelope"/>
    <property type="evidence" value="ECO:0007669"/>
    <property type="project" value="UniProtKB-SubCell"/>
</dbReference>
<dbReference type="Gene3D" id="3.40.190.10">
    <property type="entry name" value="Periplasmic binding protein-like II"/>
    <property type="match status" value="1"/>
</dbReference>
<keyword evidence="4 6" id="KW-0732">Signal</keyword>
<dbReference type="Proteomes" id="UP000654401">
    <property type="component" value="Unassembled WGS sequence"/>
</dbReference>
<keyword evidence="5" id="KW-0472">Membrane</keyword>
<evidence type="ECO:0000256" key="5">
    <source>
        <dbReference type="SAM" id="Phobius"/>
    </source>
</evidence>
<evidence type="ECO:0000313" key="8">
    <source>
        <dbReference type="EMBL" id="MBC8519265.1"/>
    </source>
</evidence>
<dbReference type="PANTHER" id="PTHR30290:SF10">
    <property type="entry name" value="PERIPLASMIC OLIGOPEPTIDE-BINDING PROTEIN-RELATED"/>
    <property type="match status" value="1"/>
</dbReference>
<evidence type="ECO:0000256" key="6">
    <source>
        <dbReference type="SAM" id="SignalP"/>
    </source>
</evidence>
<dbReference type="SUPFAM" id="SSF53850">
    <property type="entry name" value="Periplasmic binding protein-like II"/>
    <property type="match status" value="1"/>
</dbReference>
<keyword evidence="3" id="KW-0813">Transport</keyword>
<dbReference type="EMBL" id="JACNFK010000020">
    <property type="protein sequence ID" value="MBC8519265.1"/>
    <property type="molecule type" value="Genomic_DNA"/>
</dbReference>
<keyword evidence="5" id="KW-1133">Transmembrane helix</keyword>
<dbReference type="AlphaFoldDB" id="A0A8J6PCB1"/>
<comment type="caution">
    <text evidence="8">The sequence shown here is derived from an EMBL/GenBank/DDBJ whole genome shotgun (WGS) entry which is preliminary data.</text>
</comment>
<dbReference type="GO" id="GO:1904680">
    <property type="term" value="F:peptide transmembrane transporter activity"/>
    <property type="evidence" value="ECO:0007669"/>
    <property type="project" value="TreeGrafter"/>
</dbReference>
<dbReference type="GO" id="GO:0015833">
    <property type="term" value="P:peptide transport"/>
    <property type="evidence" value="ECO:0007669"/>
    <property type="project" value="TreeGrafter"/>
</dbReference>
<evidence type="ECO:0000313" key="9">
    <source>
        <dbReference type="Proteomes" id="UP000654401"/>
    </source>
</evidence>
<keyword evidence="5" id="KW-0812">Transmembrane</keyword>
<dbReference type="InterPro" id="IPR039424">
    <property type="entry name" value="SBP_5"/>
</dbReference>
<dbReference type="CDD" id="cd08505">
    <property type="entry name" value="PBP2_NikA_DppA_OppA_like_18"/>
    <property type="match status" value="1"/>
</dbReference>
<evidence type="ECO:0000256" key="2">
    <source>
        <dbReference type="ARBA" id="ARBA00005695"/>
    </source>
</evidence>
<sequence>MVRSNRIKRWELSVALCGWLLSSALQANWNNPYPQDGLEEQVLYSSFSGRPKHLDPARSYSSNEYTFIGQIYEPPLQYHYLKRPYQLEPLTASRMPQVTYLDKDGNELPGDVEVEEIAYSLYEISIRDGVSYQPHPAFAKDEHGGVRYGDLTEDELAGIEKMSDFAESDSRLLTAADYVYQIKRLAHPSLHSPIFGLMREHIVGLGDLRDALKETRDNNPEEWLDLREFSLEGVEVVDSQTYRIKVNGKYPQFLYWMAMPFFAPMPWEADRFYSNPLLHEKNITLDWYPVGTGPFMLTVNNPNRKMVLERNPNYHSDYYPVEGEPGDHESDLLVDAGKQIPFLDRIEFSLEKETIPYWNKFLQGYYDSSGISSDSFDQAVQFSSAGEAELSGEMEQQGMRLQTSVSTSIYYMGFNMVDSVIGGDSEQARKLRQAISIAVDYEEYISIFANGRGIPAQGPLPAGIFGHQEGRSGVNQTVYSWSGGKPKRRSLDEAKQLLAEAGYPKGRDQESGKPLTLYFDVTASGPDDKARMDWYRKQFEKIDLQLVVRNTDYNRFQDKIRTGSAQIYLWGWNADYPDPENFLFLLYGPNAKIGKGGENASNYDNPEFNLLFEQMKNMENSPQRQQIIKRMVSLLQHDAPWVWGFHPKNFGLYHRWYQNTKPNLMANNTLKYVRVDQGERARLRDEWNRPVLWPLWGGGLLLLIMVVPAWLGVRRKENSSLRTVEHVGSTEAGRLEVIE</sequence>
<protein>
    <submittedName>
        <fullName evidence="8">ABC transporter substrate-binding protein</fullName>
    </submittedName>
</protein>
<organism evidence="8 9">
    <name type="scientific">Candidatus Thiopontia autotrophica</name>
    <dbReference type="NCBI Taxonomy" id="2841688"/>
    <lineage>
        <taxon>Bacteria</taxon>
        <taxon>Pseudomonadati</taxon>
        <taxon>Pseudomonadota</taxon>
        <taxon>Gammaproteobacteria</taxon>
        <taxon>Candidatus Thiopontia</taxon>
    </lineage>
</organism>
<evidence type="ECO:0000256" key="4">
    <source>
        <dbReference type="ARBA" id="ARBA00022729"/>
    </source>
</evidence>
<evidence type="ECO:0000256" key="1">
    <source>
        <dbReference type="ARBA" id="ARBA00004196"/>
    </source>
</evidence>
<accession>A0A8J6PCB1</accession>
<dbReference type="Gene3D" id="3.10.105.10">
    <property type="entry name" value="Dipeptide-binding Protein, Domain 3"/>
    <property type="match status" value="1"/>
</dbReference>
<reference evidence="8 9" key="1">
    <citation type="submission" date="2020-08" db="EMBL/GenBank/DDBJ databases">
        <title>Bridging the membrane lipid divide: bacteria of the FCB group superphylum have the potential to synthesize archaeal ether lipids.</title>
        <authorList>
            <person name="Villanueva L."/>
            <person name="Von Meijenfeldt F.A.B."/>
            <person name="Westbye A.B."/>
            <person name="Yadav S."/>
            <person name="Hopmans E.C."/>
            <person name="Dutilh B.E."/>
            <person name="Sinninghe Damste J.S."/>
        </authorList>
    </citation>
    <scope>NUCLEOTIDE SEQUENCE [LARGE SCALE GENOMIC DNA]</scope>
    <source>
        <strain evidence="8">NIOZ-UU100</strain>
    </source>
</reference>
<gene>
    <name evidence="8" type="ORF">H8D24_02505</name>
</gene>
<feature type="transmembrane region" description="Helical" evidence="5">
    <location>
        <begin position="691"/>
        <end position="713"/>
    </location>
</feature>
<name>A0A8J6PCB1_9GAMM</name>
<feature type="signal peptide" evidence="6">
    <location>
        <begin position="1"/>
        <end position="27"/>
    </location>
</feature>
<evidence type="ECO:0000259" key="7">
    <source>
        <dbReference type="Pfam" id="PF00496"/>
    </source>
</evidence>
<proteinExistence type="inferred from homology"/>
<comment type="similarity">
    <text evidence="2">Belongs to the bacterial solute-binding protein 5 family.</text>
</comment>
<evidence type="ECO:0000256" key="3">
    <source>
        <dbReference type="ARBA" id="ARBA00022448"/>
    </source>
</evidence>
<dbReference type="PANTHER" id="PTHR30290">
    <property type="entry name" value="PERIPLASMIC BINDING COMPONENT OF ABC TRANSPORTER"/>
    <property type="match status" value="1"/>
</dbReference>
<feature type="domain" description="Solute-binding protein family 5" evidence="7">
    <location>
        <begin position="169"/>
        <end position="591"/>
    </location>
</feature>
<dbReference type="Pfam" id="PF00496">
    <property type="entry name" value="SBP_bac_5"/>
    <property type="match status" value="1"/>
</dbReference>
<feature type="chain" id="PRO_5035238435" evidence="6">
    <location>
        <begin position="28"/>
        <end position="739"/>
    </location>
</feature>
<dbReference type="InterPro" id="IPR000914">
    <property type="entry name" value="SBP_5_dom"/>
</dbReference>